<sequence>MSFIRVNRFLKPLSVFIRLNKYLHPEVCRDDKSPKEQQKGHETKCKKAIIVGGTGDIGLATANQLFCAKAAKIALLDTDVCKGDKAISSLNCTFGKNKAIFIKTNVSDRKDIHDALMKAKSELKDVDMIINVFGVWDEIQWEKEVTVNIVGTLNINQMMNDIVVKPGGFVLNVVGLPGIEPFSPSPVLSACFHAIVGYTRSKGHEKNFSFSGIRTVALCAGITESAFSQDVLKKICCQQMSGDLKVYLSETCWQKPEAVAKAVLELYRVSHSGSVWIVEGSRLFSIQFPAVKSIRVLEKQFI</sequence>
<comment type="similarity">
    <text evidence="1">Belongs to the short-chain dehydrogenases/reductases (SDR) family.</text>
</comment>
<dbReference type="GO" id="GO:0005737">
    <property type="term" value="C:cytoplasm"/>
    <property type="evidence" value="ECO:0007669"/>
    <property type="project" value="TreeGrafter"/>
</dbReference>
<dbReference type="AlphaFoldDB" id="A0A834HX54"/>
<protein>
    <submittedName>
        <fullName evidence="3">Uncharacterized protein</fullName>
    </submittedName>
</protein>
<name>A0A834HX54_RHYFE</name>
<dbReference type="Proteomes" id="UP000625711">
    <property type="component" value="Unassembled WGS sequence"/>
</dbReference>
<dbReference type="GO" id="GO:0016616">
    <property type="term" value="F:oxidoreductase activity, acting on the CH-OH group of donors, NAD or NADP as acceptor"/>
    <property type="evidence" value="ECO:0007669"/>
    <property type="project" value="TreeGrafter"/>
</dbReference>
<evidence type="ECO:0000256" key="1">
    <source>
        <dbReference type="ARBA" id="ARBA00006484"/>
    </source>
</evidence>
<dbReference type="OrthoDB" id="417891at2759"/>
<dbReference type="SUPFAM" id="SSF51735">
    <property type="entry name" value="NAD(P)-binding Rossmann-fold domains"/>
    <property type="match status" value="1"/>
</dbReference>
<keyword evidence="4" id="KW-1185">Reference proteome</keyword>
<dbReference type="Pfam" id="PF00106">
    <property type="entry name" value="adh_short"/>
    <property type="match status" value="1"/>
</dbReference>
<dbReference type="PANTHER" id="PTHR44229">
    <property type="entry name" value="15-HYDROXYPROSTAGLANDIN DEHYDROGENASE [NAD(+)]"/>
    <property type="match status" value="1"/>
</dbReference>
<reference evidence="3" key="1">
    <citation type="submission" date="2020-08" db="EMBL/GenBank/DDBJ databases">
        <title>Genome sequencing and assembly of the red palm weevil Rhynchophorus ferrugineus.</title>
        <authorList>
            <person name="Dias G.B."/>
            <person name="Bergman C.M."/>
            <person name="Manee M."/>
        </authorList>
    </citation>
    <scope>NUCLEOTIDE SEQUENCE</scope>
    <source>
        <strain evidence="3">AA-2017</strain>
        <tissue evidence="3">Whole larva</tissue>
    </source>
</reference>
<evidence type="ECO:0000313" key="4">
    <source>
        <dbReference type="Proteomes" id="UP000625711"/>
    </source>
</evidence>
<comment type="caution">
    <text evidence="3">The sequence shown here is derived from an EMBL/GenBank/DDBJ whole genome shotgun (WGS) entry which is preliminary data.</text>
</comment>
<organism evidence="3 4">
    <name type="scientific">Rhynchophorus ferrugineus</name>
    <name type="common">Red palm weevil</name>
    <name type="synonym">Curculio ferrugineus</name>
    <dbReference type="NCBI Taxonomy" id="354439"/>
    <lineage>
        <taxon>Eukaryota</taxon>
        <taxon>Metazoa</taxon>
        <taxon>Ecdysozoa</taxon>
        <taxon>Arthropoda</taxon>
        <taxon>Hexapoda</taxon>
        <taxon>Insecta</taxon>
        <taxon>Pterygota</taxon>
        <taxon>Neoptera</taxon>
        <taxon>Endopterygota</taxon>
        <taxon>Coleoptera</taxon>
        <taxon>Polyphaga</taxon>
        <taxon>Cucujiformia</taxon>
        <taxon>Curculionidae</taxon>
        <taxon>Dryophthorinae</taxon>
        <taxon>Rhynchophorus</taxon>
    </lineage>
</organism>
<keyword evidence="2" id="KW-0560">Oxidoreductase</keyword>
<dbReference type="PANTHER" id="PTHR44229:SF8">
    <property type="entry name" value="ALCOHOL DEHYDROGENASE-RELATED"/>
    <property type="match status" value="1"/>
</dbReference>
<dbReference type="EMBL" id="JAACXV010014286">
    <property type="protein sequence ID" value="KAF7268953.1"/>
    <property type="molecule type" value="Genomic_DNA"/>
</dbReference>
<dbReference type="Gene3D" id="3.40.50.720">
    <property type="entry name" value="NAD(P)-binding Rossmann-like Domain"/>
    <property type="match status" value="1"/>
</dbReference>
<gene>
    <name evidence="3" type="ORF">GWI33_017982</name>
</gene>
<dbReference type="InterPro" id="IPR036291">
    <property type="entry name" value="NAD(P)-bd_dom_sf"/>
</dbReference>
<dbReference type="InterPro" id="IPR002347">
    <property type="entry name" value="SDR_fam"/>
</dbReference>
<dbReference type="PRINTS" id="PR01167">
    <property type="entry name" value="INSADHFAMILY"/>
</dbReference>
<evidence type="ECO:0000256" key="2">
    <source>
        <dbReference type="ARBA" id="ARBA00023002"/>
    </source>
</evidence>
<accession>A0A834HX54</accession>
<evidence type="ECO:0000313" key="3">
    <source>
        <dbReference type="EMBL" id="KAF7268953.1"/>
    </source>
</evidence>
<proteinExistence type="inferred from homology"/>